<proteinExistence type="predicted"/>
<comment type="caution">
    <text evidence="1">The sequence shown here is derived from an EMBL/GenBank/DDBJ whole genome shotgun (WGS) entry which is preliminary data.</text>
</comment>
<evidence type="ECO:0000313" key="2">
    <source>
        <dbReference type="Proteomes" id="UP000189940"/>
    </source>
</evidence>
<reference evidence="1 2" key="1">
    <citation type="submission" date="2017-02" db="EMBL/GenBank/DDBJ databases">
        <title>Genome sequence of the nitrite-oxidizing bacterium Nitrobacter vulgaris strain Ab1.</title>
        <authorList>
            <person name="Mellbye B.L."/>
            <person name="Davis E.W."/>
            <person name="Spieck E."/>
            <person name="Chang J.H."/>
            <person name="Bottomley P.J."/>
            <person name="Sayavedra-Soto L.A."/>
        </authorList>
    </citation>
    <scope>NUCLEOTIDE SEQUENCE [LARGE SCALE GENOMIC DNA]</scope>
    <source>
        <strain evidence="1 2">Ab1</strain>
    </source>
</reference>
<sequence length="63" mass="6788">MLNIGERVRKTAIYADLDTLSAIARQKSYCAPVVSGSGCVLDDSVMMQLKDGQQMTLTPAVLL</sequence>
<name>A0A1V4HUE0_NITVU</name>
<gene>
    <name evidence="1" type="ORF">B2M20_16935</name>
</gene>
<protein>
    <submittedName>
        <fullName evidence="1">Uncharacterized protein</fullName>
    </submittedName>
</protein>
<accession>A0A1V4HUE0</accession>
<dbReference type="AlphaFoldDB" id="A0A1V4HUE0"/>
<organism evidence="1 2">
    <name type="scientific">Nitrobacter vulgaris</name>
    <dbReference type="NCBI Taxonomy" id="29421"/>
    <lineage>
        <taxon>Bacteria</taxon>
        <taxon>Pseudomonadati</taxon>
        <taxon>Pseudomonadota</taxon>
        <taxon>Alphaproteobacteria</taxon>
        <taxon>Hyphomicrobiales</taxon>
        <taxon>Nitrobacteraceae</taxon>
        <taxon>Nitrobacter</taxon>
    </lineage>
</organism>
<keyword evidence="2" id="KW-1185">Reference proteome</keyword>
<dbReference type="Proteomes" id="UP000189940">
    <property type="component" value="Unassembled WGS sequence"/>
</dbReference>
<dbReference type="EMBL" id="MWPQ01000058">
    <property type="protein sequence ID" value="OPH81587.1"/>
    <property type="molecule type" value="Genomic_DNA"/>
</dbReference>
<evidence type="ECO:0000313" key="1">
    <source>
        <dbReference type="EMBL" id="OPH81587.1"/>
    </source>
</evidence>